<comment type="caution">
    <text evidence="1">The sequence shown here is derived from an EMBL/GenBank/DDBJ whole genome shotgun (WGS) entry which is preliminary data.</text>
</comment>
<dbReference type="Proteomes" id="UP001519460">
    <property type="component" value="Unassembled WGS sequence"/>
</dbReference>
<gene>
    <name evidence="1" type="ORF">BaRGS_00020769</name>
</gene>
<organism evidence="1 2">
    <name type="scientific">Batillaria attramentaria</name>
    <dbReference type="NCBI Taxonomy" id="370345"/>
    <lineage>
        <taxon>Eukaryota</taxon>
        <taxon>Metazoa</taxon>
        <taxon>Spiralia</taxon>
        <taxon>Lophotrochozoa</taxon>
        <taxon>Mollusca</taxon>
        <taxon>Gastropoda</taxon>
        <taxon>Caenogastropoda</taxon>
        <taxon>Sorbeoconcha</taxon>
        <taxon>Cerithioidea</taxon>
        <taxon>Batillariidae</taxon>
        <taxon>Batillaria</taxon>
    </lineage>
</organism>
<sequence>MLGVQCFKRACYLNLVAWVYDDEGDFKSFGIEFESHTRQLSGQEIGVIAKVKSRVLFNLRRGFCSVPLGLLQAVSSEEAAYCKEANYRIMRELKGLYFCGGLPTE</sequence>
<evidence type="ECO:0008006" key="3">
    <source>
        <dbReference type="Google" id="ProtNLM"/>
    </source>
</evidence>
<reference evidence="1 2" key="1">
    <citation type="journal article" date="2023" name="Sci. Data">
        <title>Genome assembly of the Korean intertidal mud-creeper Batillaria attramentaria.</title>
        <authorList>
            <person name="Patra A.K."/>
            <person name="Ho P.T."/>
            <person name="Jun S."/>
            <person name="Lee S.J."/>
            <person name="Kim Y."/>
            <person name="Won Y.J."/>
        </authorList>
    </citation>
    <scope>NUCLEOTIDE SEQUENCE [LARGE SCALE GENOMIC DNA]</scope>
    <source>
        <strain evidence="1">Wonlab-2016</strain>
    </source>
</reference>
<keyword evidence="2" id="KW-1185">Reference proteome</keyword>
<name>A0ABD0KLI4_9CAEN</name>
<evidence type="ECO:0000313" key="2">
    <source>
        <dbReference type="Proteomes" id="UP001519460"/>
    </source>
</evidence>
<dbReference type="AlphaFoldDB" id="A0ABD0KLI4"/>
<dbReference type="EMBL" id="JACVVK020000156">
    <property type="protein sequence ID" value="KAK7488024.1"/>
    <property type="molecule type" value="Genomic_DNA"/>
</dbReference>
<accession>A0ABD0KLI4</accession>
<proteinExistence type="predicted"/>
<evidence type="ECO:0000313" key="1">
    <source>
        <dbReference type="EMBL" id="KAK7488024.1"/>
    </source>
</evidence>
<protein>
    <recommendedName>
        <fullName evidence="3">LAGLIDADG homing endonuclease</fullName>
    </recommendedName>
</protein>